<feature type="transmembrane region" description="Helical" evidence="1">
    <location>
        <begin position="12"/>
        <end position="34"/>
    </location>
</feature>
<dbReference type="Proteomes" id="UP000816034">
    <property type="component" value="Unassembled WGS sequence"/>
</dbReference>
<dbReference type="GeneID" id="68096922"/>
<dbReference type="EMBL" id="PYSW02000021">
    <property type="protein sequence ID" value="KAG2383130.1"/>
    <property type="molecule type" value="Genomic_DNA"/>
</dbReference>
<reference evidence="2 3" key="1">
    <citation type="journal article" date="2018" name="BMC Genomics">
        <title>The genome of Naegleria lovaniensis, the basis for a comparative approach to unravel pathogenicity factors of the human pathogenic amoeba N. fowleri.</title>
        <authorList>
            <person name="Liechti N."/>
            <person name="Schurch N."/>
            <person name="Bruggmann R."/>
            <person name="Wittwer M."/>
        </authorList>
    </citation>
    <scope>NUCLEOTIDE SEQUENCE [LARGE SCALE GENOMIC DNA]</scope>
    <source>
        <strain evidence="2 3">ATCC 30569</strain>
    </source>
</reference>
<evidence type="ECO:0000256" key="1">
    <source>
        <dbReference type="SAM" id="Phobius"/>
    </source>
</evidence>
<evidence type="ECO:0000313" key="2">
    <source>
        <dbReference type="EMBL" id="KAG2383130.1"/>
    </source>
</evidence>
<protein>
    <submittedName>
        <fullName evidence="2">Uncharacterized protein</fullName>
    </submittedName>
</protein>
<keyword evidence="1" id="KW-1133">Transmembrane helix</keyword>
<feature type="transmembrane region" description="Helical" evidence="1">
    <location>
        <begin position="54"/>
        <end position="75"/>
    </location>
</feature>
<name>A0AA88GS69_NAELO</name>
<evidence type="ECO:0000313" key="3">
    <source>
        <dbReference type="Proteomes" id="UP000816034"/>
    </source>
</evidence>
<sequence length="253" mass="27835">MKRSKIYLGVRIFLIIAGLIMFGIGVTNFVLEITQESYSISRDGPLAFVITQHLTAGALTVTGLLCFFFSILTLVQDKQNVTSDHRLTKLINATTSDPTELHSLQHQRKKQRIYNFYCSLHLCFWIGLTSFLLISLAICSLVLVVQLGAGTATIKPNTNKESLLQVCAAALGVSIGLCLIGCVPMYLVGVYLINIFRDKSLASSSDTKSSHELTTSTTANYVLISARDNDDDEDDDDDDAILLHQNNNEIALK</sequence>
<keyword evidence="3" id="KW-1185">Reference proteome</keyword>
<feature type="transmembrane region" description="Helical" evidence="1">
    <location>
        <begin position="116"/>
        <end position="143"/>
    </location>
</feature>
<organism evidence="2 3">
    <name type="scientific">Naegleria lovaniensis</name>
    <name type="common">Amoeba</name>
    <dbReference type="NCBI Taxonomy" id="51637"/>
    <lineage>
        <taxon>Eukaryota</taxon>
        <taxon>Discoba</taxon>
        <taxon>Heterolobosea</taxon>
        <taxon>Tetramitia</taxon>
        <taxon>Eutetramitia</taxon>
        <taxon>Vahlkampfiidae</taxon>
        <taxon>Naegleria</taxon>
    </lineage>
</organism>
<dbReference type="RefSeq" id="XP_044548809.1">
    <property type="nucleotide sequence ID" value="XM_044694109.1"/>
</dbReference>
<feature type="transmembrane region" description="Helical" evidence="1">
    <location>
        <begin position="163"/>
        <end position="193"/>
    </location>
</feature>
<accession>A0AA88GS69</accession>
<gene>
    <name evidence="2" type="ORF">C9374_004467</name>
</gene>
<comment type="caution">
    <text evidence="2">The sequence shown here is derived from an EMBL/GenBank/DDBJ whole genome shotgun (WGS) entry which is preliminary data.</text>
</comment>
<dbReference type="AlphaFoldDB" id="A0AA88GS69"/>
<keyword evidence="1" id="KW-0472">Membrane</keyword>
<proteinExistence type="predicted"/>
<keyword evidence="1" id="KW-0812">Transmembrane</keyword>